<keyword evidence="2" id="KW-0808">Transferase</keyword>
<dbReference type="InterPro" id="IPR036477">
    <property type="entry name" value="Formyl_transf_N_sf"/>
</dbReference>
<accession>L0KCK1</accession>
<dbReference type="EMBL" id="CP003359">
    <property type="protein sequence ID" value="AGB42114.1"/>
    <property type="molecule type" value="Genomic_DNA"/>
</dbReference>
<reference evidence="3" key="1">
    <citation type="submission" date="2012-02" db="EMBL/GenBank/DDBJ databases">
        <title>The complete genome of Halobacteroides halobius DSM 5150.</title>
        <authorList>
            <person name="Lucas S."/>
            <person name="Copeland A."/>
            <person name="Lapidus A."/>
            <person name="Glavina del Rio T."/>
            <person name="Dalin E."/>
            <person name="Tice H."/>
            <person name="Bruce D."/>
            <person name="Goodwin L."/>
            <person name="Pitluck S."/>
            <person name="Peters L."/>
            <person name="Mikhailova N."/>
            <person name="Gu W."/>
            <person name="Kyrpides N."/>
            <person name="Mavromatis K."/>
            <person name="Ivanova N."/>
            <person name="Brettin T."/>
            <person name="Detter J.C."/>
            <person name="Han C."/>
            <person name="Larimer F."/>
            <person name="Land M."/>
            <person name="Hauser L."/>
            <person name="Markowitz V."/>
            <person name="Cheng J.-F."/>
            <person name="Hugenholtz P."/>
            <person name="Woyke T."/>
            <person name="Wu D."/>
            <person name="Tindall B."/>
            <person name="Pomrenke H."/>
            <person name="Brambilla E."/>
            <person name="Klenk H.-P."/>
            <person name="Eisen J.A."/>
        </authorList>
    </citation>
    <scope>NUCLEOTIDE SEQUENCE [LARGE SCALE GENOMIC DNA]</scope>
    <source>
        <strain evidence="3">ATCC 35273 / DSM 5150 / MD-1</strain>
    </source>
</reference>
<dbReference type="HOGENOM" id="CLU_073809_1_0_9"/>
<evidence type="ECO:0000259" key="1">
    <source>
        <dbReference type="Pfam" id="PF00551"/>
    </source>
</evidence>
<dbReference type="STRING" id="748449.Halha_2238"/>
<dbReference type="SUPFAM" id="SSF53328">
    <property type="entry name" value="Formyltransferase"/>
    <property type="match status" value="1"/>
</dbReference>
<dbReference type="Pfam" id="PF00551">
    <property type="entry name" value="Formyl_trans_N"/>
    <property type="match status" value="1"/>
</dbReference>
<dbReference type="eggNOG" id="COG0223">
    <property type="taxonomic scope" value="Bacteria"/>
</dbReference>
<proteinExistence type="predicted"/>
<evidence type="ECO:0000313" key="3">
    <source>
        <dbReference type="Proteomes" id="UP000010880"/>
    </source>
</evidence>
<evidence type="ECO:0000313" key="2">
    <source>
        <dbReference type="EMBL" id="AGB42114.1"/>
    </source>
</evidence>
<feature type="domain" description="Formyl transferase N-terminal" evidence="1">
    <location>
        <begin position="80"/>
        <end position="191"/>
    </location>
</feature>
<dbReference type="OrthoDB" id="9802815at2"/>
<keyword evidence="3" id="KW-1185">Reference proteome</keyword>
<name>L0KCK1_HALHC</name>
<sequence length="268" mass="30969">MKVLLLTGSHCRHLYLAKKLLESNFLTGLLIEKREEFIPQPPKGLDEIDHNNFIRHFEGRAEAERSIFGRIDDSEFHGISKIKINQQKLNSDKVKKWIKKQNPDIVLTYGVHIINDDLLAEFPDYSWNVHGGLSPWYRGCITLFWPFYFLQPNWAGMTIHYLSSELDGGEIVHHSRPELKYGDGIHDVGARAVVQVADDLVKILGLLKKGEKLPKESQKSTGKLFLARDWKLEHLRLIYNTFDNNIVDYYLDGKFNPEAPQLVKAFKD</sequence>
<dbReference type="KEGG" id="hhl:Halha_2238"/>
<gene>
    <name evidence="2" type="ordered locus">Halha_2238</name>
</gene>
<dbReference type="Gene3D" id="3.40.50.170">
    <property type="entry name" value="Formyl transferase, N-terminal domain"/>
    <property type="match status" value="1"/>
</dbReference>
<dbReference type="AlphaFoldDB" id="L0KCK1"/>
<dbReference type="InterPro" id="IPR002376">
    <property type="entry name" value="Formyl_transf_N"/>
</dbReference>
<dbReference type="GO" id="GO:0016740">
    <property type="term" value="F:transferase activity"/>
    <property type="evidence" value="ECO:0007669"/>
    <property type="project" value="UniProtKB-KW"/>
</dbReference>
<protein>
    <submittedName>
        <fullName evidence="2">Methionyl-tRNA formyltransferase</fullName>
    </submittedName>
</protein>
<dbReference type="Proteomes" id="UP000010880">
    <property type="component" value="Chromosome"/>
</dbReference>
<organism evidence="2 3">
    <name type="scientific">Halobacteroides halobius (strain ATCC 35273 / DSM 5150 / MD-1)</name>
    <dbReference type="NCBI Taxonomy" id="748449"/>
    <lineage>
        <taxon>Bacteria</taxon>
        <taxon>Bacillati</taxon>
        <taxon>Bacillota</taxon>
        <taxon>Clostridia</taxon>
        <taxon>Halanaerobiales</taxon>
        <taxon>Halobacteroidaceae</taxon>
        <taxon>Halobacteroides</taxon>
    </lineage>
</organism>
<dbReference type="RefSeq" id="WP_015327828.1">
    <property type="nucleotide sequence ID" value="NC_019978.1"/>
</dbReference>